<evidence type="ECO:0000313" key="1">
    <source>
        <dbReference type="EMBL" id="KAJ7518436.1"/>
    </source>
</evidence>
<gene>
    <name evidence="1" type="ORF">O6H91_21G068700</name>
</gene>
<reference evidence="2" key="1">
    <citation type="journal article" date="2024" name="Proc. Natl. Acad. Sci. U.S.A.">
        <title>Extraordinary preservation of gene collinearity over three hundred million years revealed in homosporous lycophytes.</title>
        <authorList>
            <person name="Li C."/>
            <person name="Wickell D."/>
            <person name="Kuo L.Y."/>
            <person name="Chen X."/>
            <person name="Nie B."/>
            <person name="Liao X."/>
            <person name="Peng D."/>
            <person name="Ji J."/>
            <person name="Jenkins J."/>
            <person name="Williams M."/>
            <person name="Shu S."/>
            <person name="Plott C."/>
            <person name="Barry K."/>
            <person name="Rajasekar S."/>
            <person name="Grimwood J."/>
            <person name="Han X."/>
            <person name="Sun S."/>
            <person name="Hou Z."/>
            <person name="He W."/>
            <person name="Dai G."/>
            <person name="Sun C."/>
            <person name="Schmutz J."/>
            <person name="Leebens-Mack J.H."/>
            <person name="Li F.W."/>
            <person name="Wang L."/>
        </authorList>
    </citation>
    <scope>NUCLEOTIDE SEQUENCE [LARGE SCALE GENOMIC DNA]</scope>
    <source>
        <strain evidence="2">cv. PW_Plant_1</strain>
    </source>
</reference>
<comment type="caution">
    <text evidence="1">The sequence shown here is derived from an EMBL/GenBank/DDBJ whole genome shotgun (WGS) entry which is preliminary data.</text>
</comment>
<accession>A0ACC2ALU7</accession>
<sequence length="297" mass="33274">MRALEVSISLVPCRLDLSPIFWFSEVSLNFMVAASGDRSPLQFQESNLQTFPPTDVKGKIAGSYQPPRDADDSFSKPGPGAQNGSLDGQAQGFGGWFNVVSYRPYFNVDTSDVLERIRDSFLPHKGDFVEKTNSNPDMYGPFWITTTLIFVTAALGNFAAYIAHKTSSTSDHWHYDINKVTWSASMFYGYIALVPLLLYFLLKYMGVSSSLVQLWCLYGYSLFIFIPASVLSVVPVEIFRWVIVGIAAVMSAIFLALNIRSHIKTASDRWFLVVTGSFLLQLGLALVMKLYFFTFTF</sequence>
<dbReference type="Proteomes" id="UP001162992">
    <property type="component" value="Chromosome 21"/>
</dbReference>
<protein>
    <submittedName>
        <fullName evidence="1">Uncharacterized protein</fullName>
    </submittedName>
</protein>
<proteinExistence type="predicted"/>
<dbReference type="EMBL" id="CM055112">
    <property type="protein sequence ID" value="KAJ7518436.1"/>
    <property type="molecule type" value="Genomic_DNA"/>
</dbReference>
<organism evidence="1 2">
    <name type="scientific">Diphasiastrum complanatum</name>
    <name type="common">Issler's clubmoss</name>
    <name type="synonym">Lycopodium complanatum</name>
    <dbReference type="NCBI Taxonomy" id="34168"/>
    <lineage>
        <taxon>Eukaryota</taxon>
        <taxon>Viridiplantae</taxon>
        <taxon>Streptophyta</taxon>
        <taxon>Embryophyta</taxon>
        <taxon>Tracheophyta</taxon>
        <taxon>Lycopodiopsida</taxon>
        <taxon>Lycopodiales</taxon>
        <taxon>Lycopodiaceae</taxon>
        <taxon>Lycopodioideae</taxon>
        <taxon>Diphasiastrum</taxon>
    </lineage>
</organism>
<name>A0ACC2ALU7_DIPCM</name>
<keyword evidence="2" id="KW-1185">Reference proteome</keyword>
<evidence type="ECO:0000313" key="2">
    <source>
        <dbReference type="Proteomes" id="UP001162992"/>
    </source>
</evidence>